<dbReference type="PANTHER" id="PTHR43179:SF10">
    <property type="entry name" value="GLYCOSYL TRANSFERASE"/>
    <property type="match status" value="1"/>
</dbReference>
<dbReference type="PANTHER" id="PTHR43179">
    <property type="entry name" value="RHAMNOSYLTRANSFERASE WBBL"/>
    <property type="match status" value="1"/>
</dbReference>
<keyword evidence="2" id="KW-1185">Reference proteome</keyword>
<proteinExistence type="predicted"/>
<dbReference type="AlphaFoldDB" id="A0A1I0NFF5"/>
<dbReference type="GeneID" id="99985897"/>
<gene>
    <name evidence="1" type="ORF">SAMN05216290_1165</name>
</gene>
<dbReference type="Gene3D" id="3.90.550.10">
    <property type="entry name" value="Spore Coat Polysaccharide Biosynthesis Protein SpsA, Chain A"/>
    <property type="match status" value="1"/>
</dbReference>
<dbReference type="EMBL" id="FOIR01000001">
    <property type="protein sequence ID" value="SEW00185.1"/>
    <property type="molecule type" value="Genomic_DNA"/>
</dbReference>
<sequence>MDKTKAEVLTISVVLFKNEPAHITQLCACLSSEDIDMQVYFIDNSPDKSLNFIVSNYSDFKYIWVGDNIGFGKGHNIILNKVMDFGAIHLCLNPDVYFEKGVLSNLLKVMQRRSDVGLLLPRVLNPDNSDQPLYKLLPNPLQLILRRFMPKPAKIVFSKYMSRYELAGVSPDLVFEAPYLSGCFMLLRKDALKEVGCFDERFFLYFEDVDLSRRINEKWSTLYYGEESIYHFFQRGSYDSIDLLMHHIKSAIKYFNKYGWFFDKRRMVVNNSTINQLKLSETIR</sequence>
<dbReference type="InterPro" id="IPR029044">
    <property type="entry name" value="Nucleotide-diphossugar_trans"/>
</dbReference>
<name>A0A1I0NFF5_9BACT</name>
<dbReference type="STRING" id="1267423.SAMN05216290_1165"/>
<accession>A0A1I0NFF5</accession>
<dbReference type="Proteomes" id="UP000199437">
    <property type="component" value="Unassembled WGS sequence"/>
</dbReference>
<organism evidence="1 2">
    <name type="scientific">Roseivirga pacifica</name>
    <dbReference type="NCBI Taxonomy" id="1267423"/>
    <lineage>
        <taxon>Bacteria</taxon>
        <taxon>Pseudomonadati</taxon>
        <taxon>Bacteroidota</taxon>
        <taxon>Cytophagia</taxon>
        <taxon>Cytophagales</taxon>
        <taxon>Roseivirgaceae</taxon>
        <taxon>Roseivirga</taxon>
    </lineage>
</organism>
<dbReference type="RefSeq" id="WP_090257569.1">
    <property type="nucleotide sequence ID" value="NZ_FOIR01000001.1"/>
</dbReference>
<dbReference type="SUPFAM" id="SSF53448">
    <property type="entry name" value="Nucleotide-diphospho-sugar transferases"/>
    <property type="match status" value="1"/>
</dbReference>
<protein>
    <submittedName>
        <fullName evidence="1">Uncharacterized protein</fullName>
    </submittedName>
</protein>
<evidence type="ECO:0000313" key="1">
    <source>
        <dbReference type="EMBL" id="SEW00185.1"/>
    </source>
</evidence>
<dbReference type="OrthoDB" id="9771846at2"/>
<evidence type="ECO:0000313" key="2">
    <source>
        <dbReference type="Proteomes" id="UP000199437"/>
    </source>
</evidence>
<reference evidence="2" key="1">
    <citation type="submission" date="2016-10" db="EMBL/GenBank/DDBJ databases">
        <authorList>
            <person name="Varghese N."/>
            <person name="Submissions S."/>
        </authorList>
    </citation>
    <scope>NUCLEOTIDE SEQUENCE [LARGE SCALE GENOMIC DNA]</scope>
    <source>
        <strain evidence="2">CGMCC 1.12402</strain>
    </source>
</reference>